<name>A0A8J2PXU3_9HEXA</name>
<reference evidence="2" key="1">
    <citation type="submission" date="2021-06" db="EMBL/GenBank/DDBJ databases">
        <authorList>
            <person name="Hodson N. C."/>
            <person name="Mongue J. A."/>
            <person name="Jaron S. K."/>
        </authorList>
    </citation>
    <scope>NUCLEOTIDE SEQUENCE</scope>
</reference>
<feature type="signal peptide" evidence="1">
    <location>
        <begin position="1"/>
        <end position="20"/>
    </location>
</feature>
<gene>
    <name evidence="2" type="ORF">AFUS01_LOCUS46615</name>
</gene>
<dbReference type="Proteomes" id="UP000708208">
    <property type="component" value="Unassembled WGS sequence"/>
</dbReference>
<keyword evidence="3" id="KW-1185">Reference proteome</keyword>
<protein>
    <recommendedName>
        <fullName evidence="4">C-type lectin domain-containing protein</fullName>
    </recommendedName>
</protein>
<evidence type="ECO:0000313" key="3">
    <source>
        <dbReference type="Proteomes" id="UP000708208"/>
    </source>
</evidence>
<comment type="caution">
    <text evidence="2">The sequence shown here is derived from an EMBL/GenBank/DDBJ whole genome shotgun (WGS) entry which is preliminary data.</text>
</comment>
<dbReference type="CDD" id="cd00037">
    <property type="entry name" value="CLECT"/>
    <property type="match status" value="1"/>
</dbReference>
<evidence type="ECO:0008006" key="4">
    <source>
        <dbReference type="Google" id="ProtNLM"/>
    </source>
</evidence>
<evidence type="ECO:0000256" key="1">
    <source>
        <dbReference type="SAM" id="SignalP"/>
    </source>
</evidence>
<organism evidence="2 3">
    <name type="scientific">Allacma fusca</name>
    <dbReference type="NCBI Taxonomy" id="39272"/>
    <lineage>
        <taxon>Eukaryota</taxon>
        <taxon>Metazoa</taxon>
        <taxon>Ecdysozoa</taxon>
        <taxon>Arthropoda</taxon>
        <taxon>Hexapoda</taxon>
        <taxon>Collembola</taxon>
        <taxon>Symphypleona</taxon>
        <taxon>Sminthuridae</taxon>
        <taxon>Allacma</taxon>
    </lineage>
</organism>
<sequence length="439" mass="48917">MQIIYLFATCFVIMGKPSFGYPICGGTTIGNYHFATKKARFEDAKQCCSLSNMEIYDVLDKNDMENFANVVSPLKKRNHKFQITFWVNGGVTAEELSLELCPTIIWSSSLDGESTFAFKTEQCVLEHVYVCRSVESGGAGNSEPEGAGKLLLKRAVPVPRAIGNEISKSKPCHLAPLKFGLYISSEQMKFPDARACCRRKGLKVLSPIWSGIKRAALKIALVSSFHNHDKEIMWSTPMDKKSCFAVTIQNDKYSRAAVPCHDSYHTMCENQGFKPDPCHHTQLLPIKMGSQSQYVLSDTEVTYMEADACCLKHGKYLIDFGTEKQSRELYSILTQKGLRYSNQSVSTFWTAGRRRIGSNSFGGVGRIFQNGPLHEFCLSAVTILGKEDFVMTDVACEQHLHFVCSASPGLSHAKANPEQVHTINKKSAIYPGRLLYSHV</sequence>
<feature type="chain" id="PRO_5035147265" description="C-type lectin domain-containing protein" evidence="1">
    <location>
        <begin position="21"/>
        <end position="439"/>
    </location>
</feature>
<evidence type="ECO:0000313" key="2">
    <source>
        <dbReference type="EMBL" id="CAG7837509.1"/>
    </source>
</evidence>
<dbReference type="EMBL" id="CAJVCH010571432">
    <property type="protein sequence ID" value="CAG7837509.1"/>
    <property type="molecule type" value="Genomic_DNA"/>
</dbReference>
<accession>A0A8J2PXU3</accession>
<dbReference type="AlphaFoldDB" id="A0A8J2PXU3"/>
<keyword evidence="1" id="KW-0732">Signal</keyword>
<proteinExistence type="predicted"/>